<dbReference type="PANTHER" id="PTHR43333">
    <property type="entry name" value="2-HACID_DH_C DOMAIN-CONTAINING PROTEIN"/>
    <property type="match status" value="1"/>
</dbReference>
<dbReference type="InterPro" id="IPR006140">
    <property type="entry name" value="D-isomer_DH_NAD-bd"/>
</dbReference>
<organism evidence="4 5">
    <name type="scientific">Lacticaseibacillus paracasei NRIC 0644</name>
    <dbReference type="NCBI Taxonomy" id="1435038"/>
    <lineage>
        <taxon>Bacteria</taxon>
        <taxon>Bacillati</taxon>
        <taxon>Bacillota</taxon>
        <taxon>Bacilli</taxon>
        <taxon>Lactobacillales</taxon>
        <taxon>Lactobacillaceae</taxon>
        <taxon>Lacticaseibacillus</taxon>
    </lineage>
</organism>
<sequence>MMKILNSFSLKPEQRQTLEAAGHTVIDADKLDAATAQQIDVVYGWNATATRVNFDRLQFVQAMSAGVDYLPLAELAKHHVLLANTSGIHAEPIAEYVLGVLLTISRGILPAIRADRDMWTLRQERPPMTLLKGKTAVIFGTGHIGSTIATKLQALGLHTIGVSAHGRPAAGFDQVMTDVATHEAAGRADVVINALPLTPDTKHFYDEAFFAAASKQPLFINIGRGPSVDMAALTQALKNKQISAAALDVVDPEPLPQDSPLWGMTNVLLTPHISGTVPQLRDKVFKIFNDNLKTLISSGQLASHQVDLTRGY</sequence>
<dbReference type="PANTHER" id="PTHR43333:SF1">
    <property type="entry name" value="D-ISOMER SPECIFIC 2-HYDROXYACID DEHYDROGENASE NAD-BINDING DOMAIN-CONTAINING PROTEIN"/>
    <property type="match status" value="1"/>
</dbReference>
<reference evidence="5" key="1">
    <citation type="submission" date="2014-05" db="EMBL/GenBank/DDBJ databases">
        <title>Whole genome sequencing of Lactobacillus casei NRIC0644.</title>
        <authorList>
            <person name="Atarashi H."/>
            <person name="Yoshida Y."/>
            <person name="Fujimura S."/>
            <person name="Tanaka N."/>
            <person name="Shiwa Y."/>
            <person name="Yoshikawa H."/>
            <person name="Okada S."/>
            <person name="Nakagawa J."/>
        </authorList>
    </citation>
    <scope>NUCLEOTIDE SEQUENCE [LARGE SCALE GENOMIC DNA]</scope>
    <source>
        <strain evidence="5">NRIC0644</strain>
    </source>
</reference>
<comment type="caution">
    <text evidence="4">The sequence shown here is derived from an EMBL/GenBank/DDBJ whole genome shotgun (WGS) entry which is preliminary data.</text>
</comment>
<accession>A0A0C9NY86</accession>
<dbReference type="RefSeq" id="WP_191980052.1">
    <property type="nucleotide sequence ID" value="NZ_BAYM01000090.1"/>
</dbReference>
<dbReference type="EMBL" id="BAYM01000090">
    <property type="protein sequence ID" value="GAN36955.1"/>
    <property type="molecule type" value="Genomic_DNA"/>
</dbReference>
<dbReference type="AlphaFoldDB" id="A0A0C9NY86"/>
<dbReference type="Pfam" id="PF02826">
    <property type="entry name" value="2-Hacid_dh_C"/>
    <property type="match status" value="1"/>
</dbReference>
<evidence type="ECO:0000259" key="3">
    <source>
        <dbReference type="Pfam" id="PF02826"/>
    </source>
</evidence>
<gene>
    <name evidence="4" type="ORF">LC0644_1544</name>
</gene>
<dbReference type="CDD" id="cd12155">
    <property type="entry name" value="PGDH_1"/>
    <property type="match status" value="1"/>
</dbReference>
<name>A0A0C9NY86_LACPA</name>
<feature type="domain" description="D-isomer specific 2-hydroxyacid dehydrogenase NAD-binding" evidence="3">
    <location>
        <begin position="99"/>
        <end position="274"/>
    </location>
</feature>
<evidence type="ECO:0000256" key="1">
    <source>
        <dbReference type="ARBA" id="ARBA00023002"/>
    </source>
</evidence>
<proteinExistence type="predicted"/>
<dbReference type="GO" id="GO:0051287">
    <property type="term" value="F:NAD binding"/>
    <property type="evidence" value="ECO:0007669"/>
    <property type="project" value="InterPro"/>
</dbReference>
<protein>
    <submittedName>
        <fullName evidence="4">D-3-phosphoglycerate dehydrogenase</fullName>
    </submittedName>
</protein>
<dbReference type="SUPFAM" id="SSF51735">
    <property type="entry name" value="NAD(P)-binding Rossmann-fold domains"/>
    <property type="match status" value="1"/>
</dbReference>
<dbReference type="Gene3D" id="3.40.50.720">
    <property type="entry name" value="NAD(P)-binding Rossmann-like Domain"/>
    <property type="match status" value="2"/>
</dbReference>
<evidence type="ECO:0000256" key="2">
    <source>
        <dbReference type="ARBA" id="ARBA00023027"/>
    </source>
</evidence>
<evidence type="ECO:0000313" key="5">
    <source>
        <dbReference type="Proteomes" id="UP000032552"/>
    </source>
</evidence>
<dbReference type="Proteomes" id="UP000032552">
    <property type="component" value="Unassembled WGS sequence"/>
</dbReference>
<dbReference type="SUPFAM" id="SSF52283">
    <property type="entry name" value="Formate/glycerate dehydrogenase catalytic domain-like"/>
    <property type="match status" value="1"/>
</dbReference>
<dbReference type="InterPro" id="IPR036291">
    <property type="entry name" value="NAD(P)-bd_dom_sf"/>
</dbReference>
<evidence type="ECO:0000313" key="4">
    <source>
        <dbReference type="EMBL" id="GAN36955.1"/>
    </source>
</evidence>
<keyword evidence="2" id="KW-0520">NAD</keyword>
<keyword evidence="1" id="KW-0560">Oxidoreductase</keyword>
<dbReference type="GO" id="GO:0016616">
    <property type="term" value="F:oxidoreductase activity, acting on the CH-OH group of donors, NAD or NADP as acceptor"/>
    <property type="evidence" value="ECO:0007669"/>
    <property type="project" value="InterPro"/>
</dbReference>